<evidence type="ECO:0000256" key="3">
    <source>
        <dbReference type="ARBA" id="ARBA00022989"/>
    </source>
</evidence>
<evidence type="ECO:0000259" key="6">
    <source>
        <dbReference type="PROSITE" id="PS50929"/>
    </source>
</evidence>
<evidence type="ECO:0000256" key="4">
    <source>
        <dbReference type="ARBA" id="ARBA00023136"/>
    </source>
</evidence>
<keyword evidence="3 5" id="KW-1133">Transmembrane helix</keyword>
<gene>
    <name evidence="7" type="ORF">HRJ53_06730</name>
</gene>
<dbReference type="Pfam" id="PF00664">
    <property type="entry name" value="ABC_membrane"/>
    <property type="match status" value="1"/>
</dbReference>
<organism evidence="7 8">
    <name type="scientific">Candidatus Acidiferrum panamense</name>
    <dbReference type="NCBI Taxonomy" id="2741543"/>
    <lineage>
        <taxon>Bacteria</taxon>
        <taxon>Pseudomonadati</taxon>
        <taxon>Acidobacteriota</taxon>
        <taxon>Terriglobia</taxon>
        <taxon>Candidatus Acidiferrales</taxon>
        <taxon>Candidatus Acidiferrum</taxon>
    </lineage>
</organism>
<feature type="non-terminal residue" evidence="7">
    <location>
        <position position="382"/>
    </location>
</feature>
<keyword evidence="8" id="KW-1185">Reference proteome</keyword>
<keyword evidence="7" id="KW-0547">Nucleotide-binding</keyword>
<dbReference type="CDD" id="cd07346">
    <property type="entry name" value="ABC_6TM_exporters"/>
    <property type="match status" value="1"/>
</dbReference>
<feature type="transmembrane region" description="Helical" evidence="5">
    <location>
        <begin position="71"/>
        <end position="91"/>
    </location>
</feature>
<evidence type="ECO:0000256" key="5">
    <source>
        <dbReference type="SAM" id="Phobius"/>
    </source>
</evidence>
<proteinExistence type="predicted"/>
<dbReference type="PANTHER" id="PTHR43394">
    <property type="entry name" value="ATP-DEPENDENT PERMEASE MDL1, MITOCHONDRIAL"/>
    <property type="match status" value="1"/>
</dbReference>
<sequence length="382" mass="42241">MTKQIMAPQTQDGHASLVTGYRRALRFVTPYWPRLALVLVTGVAATSFGLSQPYLSKLLIDDALLKRDFRMLVIVSGLMILATVGSFALNILSSYQYVRVSALVLFDMRLALYRHLQRLSPRFWARTRLGDVVSRINNDIGEIQRVSADSLLAIVSNIVFLGGSSMIMARLNSRVFLLSAAVIPVSVWALRHYQRRLAGRVRAVRERSSDIGSFLLETLLGIRLVVTSNAETREVERFRTHNRNFLDALMRMQLTSFLSGAVPGTVLTLSIAAIFLYGGKLVIDGTLTTGGLVALVSYHLRLLAPIQNLMTLYTNLVSGSVSLARVWELFDAPVEVAERTGAKPPSDLQGEIEFENVSFRHGGETVLSNLSFRVRAGTICAI</sequence>
<comment type="caution">
    <text evidence="7">The sequence shown here is derived from an EMBL/GenBank/DDBJ whole genome shotgun (WGS) entry which is preliminary data.</text>
</comment>
<dbReference type="PROSITE" id="PS50929">
    <property type="entry name" value="ABC_TM1F"/>
    <property type="match status" value="1"/>
</dbReference>
<evidence type="ECO:0000256" key="2">
    <source>
        <dbReference type="ARBA" id="ARBA00022692"/>
    </source>
</evidence>
<dbReference type="GO" id="GO:0005524">
    <property type="term" value="F:ATP binding"/>
    <property type="evidence" value="ECO:0007669"/>
    <property type="project" value="UniProtKB-KW"/>
</dbReference>
<keyword evidence="7" id="KW-0067">ATP-binding</keyword>
<dbReference type="GO" id="GO:0005886">
    <property type="term" value="C:plasma membrane"/>
    <property type="evidence" value="ECO:0007669"/>
    <property type="project" value="UniProtKB-SubCell"/>
</dbReference>
<feature type="transmembrane region" description="Helical" evidence="5">
    <location>
        <begin position="281"/>
        <end position="300"/>
    </location>
</feature>
<evidence type="ECO:0000313" key="8">
    <source>
        <dbReference type="Proteomes" id="UP000567293"/>
    </source>
</evidence>
<dbReference type="Gene3D" id="3.40.50.300">
    <property type="entry name" value="P-loop containing nucleotide triphosphate hydrolases"/>
    <property type="match status" value="1"/>
</dbReference>
<dbReference type="Proteomes" id="UP000567293">
    <property type="component" value="Unassembled WGS sequence"/>
</dbReference>
<keyword evidence="2 5" id="KW-0812">Transmembrane</keyword>
<dbReference type="GO" id="GO:0015421">
    <property type="term" value="F:ABC-type oligopeptide transporter activity"/>
    <property type="evidence" value="ECO:0007669"/>
    <property type="project" value="TreeGrafter"/>
</dbReference>
<dbReference type="InterPro" id="IPR011527">
    <property type="entry name" value="ABC1_TM_dom"/>
</dbReference>
<feature type="transmembrane region" description="Helical" evidence="5">
    <location>
        <begin position="151"/>
        <end position="169"/>
    </location>
</feature>
<feature type="transmembrane region" description="Helical" evidence="5">
    <location>
        <begin position="31"/>
        <end position="50"/>
    </location>
</feature>
<evidence type="ECO:0000256" key="1">
    <source>
        <dbReference type="ARBA" id="ARBA00004651"/>
    </source>
</evidence>
<dbReference type="InterPro" id="IPR039421">
    <property type="entry name" value="Type_1_exporter"/>
</dbReference>
<keyword evidence="4 5" id="KW-0472">Membrane</keyword>
<evidence type="ECO:0000313" key="7">
    <source>
        <dbReference type="EMBL" id="MBA0084671.1"/>
    </source>
</evidence>
<dbReference type="PANTHER" id="PTHR43394:SF1">
    <property type="entry name" value="ATP-BINDING CASSETTE SUB-FAMILY B MEMBER 10, MITOCHONDRIAL"/>
    <property type="match status" value="1"/>
</dbReference>
<feature type="transmembrane region" description="Helical" evidence="5">
    <location>
        <begin position="254"/>
        <end position="275"/>
    </location>
</feature>
<dbReference type="InterPro" id="IPR027417">
    <property type="entry name" value="P-loop_NTPase"/>
</dbReference>
<feature type="domain" description="ABC transmembrane type-1" evidence="6">
    <location>
        <begin position="36"/>
        <end position="318"/>
    </location>
</feature>
<dbReference type="SUPFAM" id="SSF90123">
    <property type="entry name" value="ABC transporter transmembrane region"/>
    <property type="match status" value="1"/>
</dbReference>
<protein>
    <submittedName>
        <fullName evidence="7">ABC transporter ATP-binding protein</fullName>
    </submittedName>
</protein>
<feature type="transmembrane region" description="Helical" evidence="5">
    <location>
        <begin position="175"/>
        <end position="193"/>
    </location>
</feature>
<reference evidence="7" key="1">
    <citation type="submission" date="2020-06" db="EMBL/GenBank/DDBJ databases">
        <title>Legume-microbial interactions unlock mineral nutrients during tropical forest succession.</title>
        <authorList>
            <person name="Epihov D.Z."/>
        </authorList>
    </citation>
    <scope>NUCLEOTIDE SEQUENCE [LARGE SCALE GENOMIC DNA]</scope>
    <source>
        <strain evidence="7">Pan2503</strain>
    </source>
</reference>
<accession>A0A7V8NNN4</accession>
<dbReference type="EMBL" id="JACDQQ010000659">
    <property type="protein sequence ID" value="MBA0084671.1"/>
    <property type="molecule type" value="Genomic_DNA"/>
</dbReference>
<dbReference type="InterPro" id="IPR036640">
    <property type="entry name" value="ABC1_TM_sf"/>
</dbReference>
<comment type="subcellular location">
    <subcellularLocation>
        <location evidence="1">Cell membrane</location>
        <topology evidence="1">Multi-pass membrane protein</topology>
    </subcellularLocation>
</comment>
<name>A0A7V8NNN4_9BACT</name>
<dbReference type="AlphaFoldDB" id="A0A7V8NNN4"/>
<dbReference type="Gene3D" id="1.20.1560.10">
    <property type="entry name" value="ABC transporter type 1, transmembrane domain"/>
    <property type="match status" value="1"/>
</dbReference>